<dbReference type="EMBL" id="PEDP01001511">
    <property type="protein sequence ID" value="POS83541.1"/>
    <property type="molecule type" value="Genomic_DNA"/>
</dbReference>
<reference evidence="1 2" key="1">
    <citation type="submission" date="2017-10" db="EMBL/GenBank/DDBJ databases">
        <title>Development of genomic resources for the powdery mildew, Erysiphe pulchra.</title>
        <authorList>
            <person name="Wadl P.A."/>
            <person name="Mack B.M."/>
            <person name="Moore G."/>
            <person name="Beltz S.B."/>
        </authorList>
    </citation>
    <scope>NUCLEOTIDE SEQUENCE [LARGE SCALE GENOMIC DNA]</scope>
    <source>
        <strain evidence="1">Cflorida</strain>
    </source>
</reference>
<evidence type="ECO:0000313" key="2">
    <source>
        <dbReference type="Proteomes" id="UP000237438"/>
    </source>
</evidence>
<evidence type="ECO:0000313" key="1">
    <source>
        <dbReference type="EMBL" id="POS83541.1"/>
    </source>
</evidence>
<keyword evidence="2" id="KW-1185">Reference proteome</keyword>
<organism evidence="1 2">
    <name type="scientific">Erysiphe pulchra</name>
    <dbReference type="NCBI Taxonomy" id="225359"/>
    <lineage>
        <taxon>Eukaryota</taxon>
        <taxon>Fungi</taxon>
        <taxon>Dikarya</taxon>
        <taxon>Ascomycota</taxon>
        <taxon>Pezizomycotina</taxon>
        <taxon>Leotiomycetes</taxon>
        <taxon>Erysiphales</taxon>
        <taxon>Erysiphaceae</taxon>
        <taxon>Erysiphe</taxon>
    </lineage>
</organism>
<gene>
    <name evidence="1" type="ORF">EPUL_004944</name>
</gene>
<sequence length="168" mass="19480">MTTQLPSTPPPPRHRYLSRDERLQVQTLRRSGHTHQSIADQLNITLRQVGYAIANENVSPKRRTGRPSQLSKEQVDELENFVRSSREIRQMSYQQLATGPFKHWNVSRKVIRAALRTRGYSRDSSTVQPLPTEVKQLTRERQILTSQLCMADTYFLDSSEILHDHNKS</sequence>
<dbReference type="AlphaFoldDB" id="A0A2S4PND0"/>
<accession>A0A2S4PND0</accession>
<evidence type="ECO:0008006" key="3">
    <source>
        <dbReference type="Google" id="ProtNLM"/>
    </source>
</evidence>
<name>A0A2S4PND0_9PEZI</name>
<dbReference type="SUPFAM" id="SSF46689">
    <property type="entry name" value="Homeodomain-like"/>
    <property type="match status" value="1"/>
</dbReference>
<dbReference type="OrthoDB" id="3599754at2759"/>
<dbReference type="Proteomes" id="UP000237438">
    <property type="component" value="Unassembled WGS sequence"/>
</dbReference>
<comment type="caution">
    <text evidence="1">The sequence shown here is derived from an EMBL/GenBank/DDBJ whole genome shotgun (WGS) entry which is preliminary data.</text>
</comment>
<protein>
    <recommendedName>
        <fullName evidence="3">Transposase IS30-like HTH domain-containing protein</fullName>
    </recommendedName>
</protein>
<proteinExistence type="predicted"/>
<dbReference type="InterPro" id="IPR009057">
    <property type="entry name" value="Homeodomain-like_sf"/>
</dbReference>